<dbReference type="RefSeq" id="WP_015829837.1">
    <property type="nucleotide sequence ID" value="NC_012969.1"/>
</dbReference>
<comment type="catalytic activity">
    <reaction evidence="10">
        <text>L-threonyl-[protein] + FAD = FMN-L-threonyl-[protein] + AMP + H(+)</text>
        <dbReference type="Rhea" id="RHEA:36847"/>
        <dbReference type="Rhea" id="RHEA-COMP:11060"/>
        <dbReference type="Rhea" id="RHEA-COMP:11061"/>
        <dbReference type="ChEBI" id="CHEBI:15378"/>
        <dbReference type="ChEBI" id="CHEBI:30013"/>
        <dbReference type="ChEBI" id="CHEBI:57692"/>
        <dbReference type="ChEBI" id="CHEBI:74257"/>
        <dbReference type="ChEBI" id="CHEBI:456215"/>
        <dbReference type="EC" id="2.7.1.180"/>
    </reaction>
</comment>
<dbReference type="PANTHER" id="PTHR30040">
    <property type="entry name" value="THIAMINE BIOSYNTHESIS LIPOPROTEIN APBE"/>
    <property type="match status" value="1"/>
</dbReference>
<accession>C6XCP1</accession>
<dbReference type="GO" id="GO:0016740">
    <property type="term" value="F:transferase activity"/>
    <property type="evidence" value="ECO:0007669"/>
    <property type="project" value="UniProtKB-KW"/>
</dbReference>
<dbReference type="eggNOG" id="COG1477">
    <property type="taxonomic scope" value="Bacteria"/>
</dbReference>
<keyword evidence="8" id="KW-0460">Magnesium</keyword>
<keyword evidence="5" id="KW-0808">Transferase</keyword>
<keyword evidence="4" id="KW-0285">Flavoprotein</keyword>
<dbReference type="AlphaFoldDB" id="C6XCP1"/>
<dbReference type="InterPro" id="IPR003374">
    <property type="entry name" value="ApbE-like_sf"/>
</dbReference>
<keyword evidence="7" id="KW-0274">FAD</keyword>
<sequence length="279" mass="30608">MTLPLEKHKRATIALGTIVEVSLWLEPGTDPSPLFETAYQAIRQVHTLMSVHDDHSNLGRYRLASAGELITIHAHTLQVLEFAETLWRLSDGMFDVCIGDVLARAAYLPEEWITTMPQDFSPRQPLEITPHEDGTASLKKQANTLIDLGGIAKGYAVDLAIEALQAMGVPSALINAGGDMRIYGTTEAPIHRRQHQMYVPLGYLHNQALATSGQPSNRDTALDQLPIVDPNTRQCLPALAHPISIVANTAMAADALTKLAWLNALNPALLERYHARLIH</sequence>
<keyword evidence="6" id="KW-0479">Metal-binding</keyword>
<keyword evidence="12" id="KW-1185">Reference proteome</keyword>
<keyword evidence="11" id="KW-0449">Lipoprotein</keyword>
<dbReference type="OrthoDB" id="9778595at2"/>
<comment type="cofactor">
    <cofactor evidence="1">
        <name>Mg(2+)</name>
        <dbReference type="ChEBI" id="CHEBI:18420"/>
    </cofactor>
</comment>
<dbReference type="STRING" id="582744.Msip34_1069"/>
<name>C6XCP1_METGS</name>
<protein>
    <recommendedName>
        <fullName evidence="3">FAD:protein FMN transferase</fullName>
        <ecNumber evidence="2">2.7.1.180</ecNumber>
    </recommendedName>
    <alternativeName>
        <fullName evidence="9">Flavin transferase</fullName>
    </alternativeName>
</protein>
<evidence type="ECO:0000256" key="4">
    <source>
        <dbReference type="ARBA" id="ARBA00022630"/>
    </source>
</evidence>
<dbReference type="Pfam" id="PF02424">
    <property type="entry name" value="ApbE"/>
    <property type="match status" value="1"/>
</dbReference>
<evidence type="ECO:0000256" key="2">
    <source>
        <dbReference type="ARBA" id="ARBA00011955"/>
    </source>
</evidence>
<evidence type="ECO:0000313" key="11">
    <source>
        <dbReference type="EMBL" id="ACT50316.1"/>
    </source>
</evidence>
<dbReference type="Proteomes" id="UP000002743">
    <property type="component" value="Chromosome"/>
</dbReference>
<evidence type="ECO:0000256" key="1">
    <source>
        <dbReference type="ARBA" id="ARBA00001946"/>
    </source>
</evidence>
<evidence type="ECO:0000256" key="8">
    <source>
        <dbReference type="ARBA" id="ARBA00022842"/>
    </source>
</evidence>
<dbReference type="Gene3D" id="3.10.520.10">
    <property type="entry name" value="ApbE-like domains"/>
    <property type="match status" value="1"/>
</dbReference>
<evidence type="ECO:0000256" key="10">
    <source>
        <dbReference type="ARBA" id="ARBA00048540"/>
    </source>
</evidence>
<dbReference type="EMBL" id="CP001674">
    <property type="protein sequence ID" value="ACT50316.1"/>
    <property type="molecule type" value="Genomic_DNA"/>
</dbReference>
<dbReference type="GO" id="GO:0046872">
    <property type="term" value="F:metal ion binding"/>
    <property type="evidence" value="ECO:0007669"/>
    <property type="project" value="UniProtKB-KW"/>
</dbReference>
<dbReference type="EC" id="2.7.1.180" evidence="2"/>
<evidence type="ECO:0000313" key="12">
    <source>
        <dbReference type="Proteomes" id="UP000002743"/>
    </source>
</evidence>
<reference evidence="11 12" key="2">
    <citation type="journal article" date="2011" name="J. Bacteriol.">
        <title>Genomes of three methylotrophs from a single niche uncover genetic and metabolic divergence of Methylophilaceae.</title>
        <authorList>
            <person name="Lapidus A."/>
            <person name="Clum A."/>
            <person name="Labutti K."/>
            <person name="Kaluzhnaya M.G."/>
            <person name="Lim S."/>
            <person name="Beck D.A."/>
            <person name="Glavina Del Rio T."/>
            <person name="Nolan M."/>
            <person name="Mavromatis K."/>
            <person name="Huntemann M."/>
            <person name="Lucas S."/>
            <person name="Lidstrom M.E."/>
            <person name="Ivanova N."/>
            <person name="Chistoserdova L."/>
        </authorList>
    </citation>
    <scope>NUCLEOTIDE SEQUENCE [LARGE SCALE GENOMIC DNA]</scope>
    <source>
        <strain evidence="11 12">SIP3-4</strain>
    </source>
</reference>
<reference evidence="12" key="1">
    <citation type="submission" date="2009-07" db="EMBL/GenBank/DDBJ databases">
        <title>Complete sequence of chromosome of Methylovorus sp. SIP3-4.</title>
        <authorList>
            <person name="Lucas S."/>
            <person name="Copeland A."/>
            <person name="Lapidus A."/>
            <person name="Glavina del Rio T."/>
            <person name="Tice H."/>
            <person name="Bruce D."/>
            <person name="Goodwin L."/>
            <person name="Pitluck S."/>
            <person name="Clum A."/>
            <person name="Larimer F."/>
            <person name="Land M."/>
            <person name="Hauser L."/>
            <person name="Kyrpides N."/>
            <person name="Mikhailova N."/>
            <person name="Kayluzhnaya M."/>
            <person name="Chistoserdova L."/>
        </authorList>
    </citation>
    <scope>NUCLEOTIDE SEQUENCE [LARGE SCALE GENOMIC DNA]</scope>
    <source>
        <strain evidence="12">SIP3-4</strain>
    </source>
</reference>
<evidence type="ECO:0000256" key="3">
    <source>
        <dbReference type="ARBA" id="ARBA00016337"/>
    </source>
</evidence>
<dbReference type="PANTHER" id="PTHR30040:SF2">
    <property type="entry name" value="FAD:PROTEIN FMN TRANSFERASE"/>
    <property type="match status" value="1"/>
</dbReference>
<dbReference type="SUPFAM" id="SSF143631">
    <property type="entry name" value="ApbE-like"/>
    <property type="match status" value="1"/>
</dbReference>
<proteinExistence type="predicted"/>
<evidence type="ECO:0000256" key="7">
    <source>
        <dbReference type="ARBA" id="ARBA00022827"/>
    </source>
</evidence>
<gene>
    <name evidence="11" type="ordered locus">Msip34_1069</name>
</gene>
<dbReference type="InterPro" id="IPR024932">
    <property type="entry name" value="ApbE"/>
</dbReference>
<evidence type="ECO:0000256" key="5">
    <source>
        <dbReference type="ARBA" id="ARBA00022679"/>
    </source>
</evidence>
<organism evidence="11 12">
    <name type="scientific">Methylovorus glucosotrophus (strain SIP3-4)</name>
    <dbReference type="NCBI Taxonomy" id="582744"/>
    <lineage>
        <taxon>Bacteria</taxon>
        <taxon>Pseudomonadati</taxon>
        <taxon>Pseudomonadota</taxon>
        <taxon>Betaproteobacteria</taxon>
        <taxon>Nitrosomonadales</taxon>
        <taxon>Methylophilaceae</taxon>
        <taxon>Methylovorus</taxon>
    </lineage>
</organism>
<evidence type="ECO:0000256" key="9">
    <source>
        <dbReference type="ARBA" id="ARBA00031306"/>
    </source>
</evidence>
<dbReference type="KEGG" id="mei:Msip34_1069"/>
<dbReference type="HOGENOM" id="CLU_044403_5_1_4"/>
<evidence type="ECO:0000256" key="6">
    <source>
        <dbReference type="ARBA" id="ARBA00022723"/>
    </source>
</evidence>